<evidence type="ECO:0000256" key="2">
    <source>
        <dbReference type="ARBA" id="ARBA00011475"/>
    </source>
</evidence>
<feature type="binding site" evidence="9">
    <location>
        <position position="166"/>
    </location>
    <ligand>
        <name>substrate</name>
    </ligand>
</feature>
<dbReference type="InterPro" id="IPR002813">
    <property type="entry name" value="Arg_biosynth_ArgJ"/>
</dbReference>
<dbReference type="NCBIfam" id="NF003802">
    <property type="entry name" value="PRK05388.1"/>
    <property type="match status" value="1"/>
</dbReference>
<dbReference type="GO" id="GO:0005737">
    <property type="term" value="C:cytoplasm"/>
    <property type="evidence" value="ECO:0007669"/>
    <property type="project" value="UniProtKB-SubCell"/>
</dbReference>
<dbReference type="Gene3D" id="3.60.70.12">
    <property type="entry name" value="L-amino peptidase D-ALA esterase/amidase"/>
    <property type="match status" value="1"/>
</dbReference>
<feature type="site" description="Cleavage; by autolysis" evidence="9">
    <location>
        <begin position="202"/>
        <end position="203"/>
    </location>
</feature>
<evidence type="ECO:0000313" key="12">
    <source>
        <dbReference type="Proteomes" id="UP000066284"/>
    </source>
</evidence>
<feature type="site" description="Involved in the stabilization of negative charge on the oxyanion by the formation of the oxyanion hole" evidence="9">
    <location>
        <position position="129"/>
    </location>
</feature>
<dbReference type="PANTHER" id="PTHR23100:SF0">
    <property type="entry name" value="ARGININE BIOSYNTHESIS BIFUNCTIONAL PROTEIN ARGJ, MITOCHONDRIAL"/>
    <property type="match status" value="1"/>
</dbReference>
<dbReference type="NCBIfam" id="TIGR00120">
    <property type="entry name" value="ArgJ"/>
    <property type="match status" value="1"/>
</dbReference>
<proteinExistence type="inferred from homology"/>
<gene>
    <name evidence="9 11" type="primary">argJ</name>
    <name evidence="11" type="ORF">NITINOP_2465</name>
</gene>
<dbReference type="InterPro" id="IPR016117">
    <property type="entry name" value="ArgJ-like_dom_sf"/>
</dbReference>
<dbReference type="GO" id="GO:0004042">
    <property type="term" value="F:L-glutamate N-acetyltransferase activity"/>
    <property type="evidence" value="ECO:0007669"/>
    <property type="project" value="UniProtKB-UniRule"/>
</dbReference>
<feature type="region of interest" description="Disordered" evidence="10">
    <location>
        <begin position="1"/>
        <end position="20"/>
    </location>
</feature>
<organism evidence="11 12">
    <name type="scientific">Candidatus Nitrospira inopinata</name>
    <dbReference type="NCBI Taxonomy" id="1715989"/>
    <lineage>
        <taxon>Bacteria</taxon>
        <taxon>Pseudomonadati</taxon>
        <taxon>Nitrospirota</taxon>
        <taxon>Nitrospiria</taxon>
        <taxon>Nitrospirales</taxon>
        <taxon>Nitrospiraceae</taxon>
        <taxon>Nitrospira</taxon>
    </lineage>
</organism>
<evidence type="ECO:0000256" key="8">
    <source>
        <dbReference type="ARBA" id="ARBA00049439"/>
    </source>
</evidence>
<feature type="binding site" evidence="9">
    <location>
        <position position="412"/>
    </location>
    <ligand>
        <name>substrate</name>
    </ligand>
</feature>
<evidence type="ECO:0000256" key="9">
    <source>
        <dbReference type="HAMAP-Rule" id="MF_01106"/>
    </source>
</evidence>
<dbReference type="FunFam" id="3.60.70.12:FF:000001">
    <property type="entry name" value="Arginine biosynthesis bifunctional protein ArgJ, chloroplastic"/>
    <property type="match status" value="1"/>
</dbReference>
<dbReference type="FunFam" id="3.10.20.340:FF:000001">
    <property type="entry name" value="Arginine biosynthesis bifunctional protein ArgJ, chloroplastic"/>
    <property type="match status" value="1"/>
</dbReference>
<comment type="similarity">
    <text evidence="1 9">Belongs to the ArgJ family.</text>
</comment>
<dbReference type="InterPro" id="IPR042195">
    <property type="entry name" value="ArgJ_beta_C"/>
</dbReference>
<evidence type="ECO:0000256" key="3">
    <source>
        <dbReference type="ARBA" id="ARBA00022571"/>
    </source>
</evidence>
<feature type="active site" description="Nucleophile" evidence="9">
    <location>
        <position position="203"/>
    </location>
</feature>
<dbReference type="AlphaFoldDB" id="A0A0S4KVR0"/>
<keyword evidence="9" id="KW-0511">Multifunctional enzyme</keyword>
<dbReference type="HAMAP" id="MF_01106">
    <property type="entry name" value="ArgJ"/>
    <property type="match status" value="1"/>
</dbReference>
<keyword evidence="3 9" id="KW-0055">Arginine biosynthesis</keyword>
<name>A0A0S4KVR0_9BACT</name>
<dbReference type="PANTHER" id="PTHR23100">
    <property type="entry name" value="ARGININE BIOSYNTHESIS BIFUNCTIONAL PROTEIN ARGJ"/>
    <property type="match status" value="1"/>
</dbReference>
<feature type="chain" id="PRO_5023460024" description="Arginine biosynthesis bifunctional protein ArgJ alpha chain" evidence="9">
    <location>
        <begin position="1"/>
        <end position="202"/>
    </location>
</feature>
<evidence type="ECO:0000256" key="1">
    <source>
        <dbReference type="ARBA" id="ARBA00006774"/>
    </source>
</evidence>
<evidence type="ECO:0000256" key="4">
    <source>
        <dbReference type="ARBA" id="ARBA00022605"/>
    </source>
</evidence>
<comment type="subunit">
    <text evidence="2 9">Heterotetramer of two alpha and two beta chains.</text>
</comment>
<reference evidence="12" key="1">
    <citation type="submission" date="2015-09" db="EMBL/GenBank/DDBJ databases">
        <authorList>
            <person name="Daims H."/>
        </authorList>
    </citation>
    <scope>NUCLEOTIDE SEQUENCE [LARGE SCALE GENOMIC DNA]</scope>
</reference>
<dbReference type="STRING" id="1715989.NITINOP_2465"/>
<keyword evidence="9" id="KW-0963">Cytoplasm</keyword>
<keyword evidence="12" id="KW-1185">Reference proteome</keyword>
<evidence type="ECO:0000256" key="5">
    <source>
        <dbReference type="ARBA" id="ARBA00022679"/>
    </source>
</evidence>
<accession>A0A0S4KVR0</accession>
<comment type="function">
    <text evidence="9">Catalyzes two activities which are involved in the cyclic version of arginine biosynthesis: the synthesis of N-acetylglutamate from glutamate and acetyl-CoA as the acetyl donor, and of ornithine by transacetylation between N(2)-acetylornithine and glutamate.</text>
</comment>
<feature type="chain" id="PRO_5023460025" description="Arginine biosynthesis bifunctional protein ArgJ beta chain" evidence="9">
    <location>
        <begin position="203"/>
        <end position="417"/>
    </location>
</feature>
<dbReference type="GO" id="GO:0004358">
    <property type="term" value="F:L-glutamate N-acetyltransferase activity, acting on acetyl-L-ornithine as donor"/>
    <property type="evidence" value="ECO:0007669"/>
    <property type="project" value="UniProtKB-UniRule"/>
</dbReference>
<keyword evidence="4 9" id="KW-0028">Amino-acid biosynthesis</keyword>
<dbReference type="KEGG" id="nio:NITINOP_2465"/>
<feature type="site" description="Involved in the stabilization of negative charge on the oxyanion by the formation of the oxyanion hole" evidence="9">
    <location>
        <position position="130"/>
    </location>
</feature>
<keyword evidence="6 9" id="KW-0068">Autocatalytic cleavage</keyword>
<evidence type="ECO:0000256" key="6">
    <source>
        <dbReference type="ARBA" id="ARBA00022813"/>
    </source>
</evidence>
<feature type="binding site" evidence="9">
    <location>
        <position position="192"/>
    </location>
    <ligand>
        <name>substrate</name>
    </ligand>
</feature>
<dbReference type="GO" id="GO:0006592">
    <property type="term" value="P:ornithine biosynthetic process"/>
    <property type="evidence" value="ECO:0007669"/>
    <property type="project" value="TreeGrafter"/>
</dbReference>
<dbReference type="EC" id="2.3.1.1" evidence="9"/>
<feature type="binding site" evidence="9">
    <location>
        <position position="417"/>
    </location>
    <ligand>
        <name>substrate</name>
    </ligand>
</feature>
<keyword evidence="5 9" id="KW-0808">Transferase</keyword>
<dbReference type="EC" id="2.3.1.35" evidence="9"/>
<comment type="pathway">
    <text evidence="9">Amino-acid biosynthesis; L-arginine biosynthesis; L-ornithine and N-acetyl-L-glutamate from L-glutamate and N(2)-acetyl-L-ornithine (cyclic): step 1/1.</text>
</comment>
<dbReference type="Pfam" id="PF01960">
    <property type="entry name" value="ArgJ"/>
    <property type="match status" value="1"/>
</dbReference>
<comment type="subcellular location">
    <subcellularLocation>
        <location evidence="9">Cytoplasm</location>
    </subcellularLocation>
</comment>
<evidence type="ECO:0000256" key="10">
    <source>
        <dbReference type="SAM" id="MobiDB-lite"/>
    </source>
</evidence>
<feature type="binding site" evidence="9">
    <location>
        <position position="289"/>
    </location>
    <ligand>
        <name>substrate</name>
    </ligand>
</feature>
<keyword evidence="7 9" id="KW-0012">Acyltransferase</keyword>
<comment type="catalytic activity">
    <reaction evidence="8 9">
        <text>N(2)-acetyl-L-ornithine + L-glutamate = N-acetyl-L-glutamate + L-ornithine</text>
        <dbReference type="Rhea" id="RHEA:15349"/>
        <dbReference type="ChEBI" id="CHEBI:29985"/>
        <dbReference type="ChEBI" id="CHEBI:44337"/>
        <dbReference type="ChEBI" id="CHEBI:46911"/>
        <dbReference type="ChEBI" id="CHEBI:57805"/>
        <dbReference type="EC" id="2.3.1.35"/>
    </reaction>
</comment>
<comment type="pathway">
    <text evidence="9">Amino-acid biosynthesis; L-arginine biosynthesis; N(2)-acetyl-L-ornithine from L-glutamate: step 1/4.</text>
</comment>
<evidence type="ECO:0000256" key="7">
    <source>
        <dbReference type="ARBA" id="ARBA00023315"/>
    </source>
</evidence>
<comment type="catalytic activity">
    <reaction evidence="9">
        <text>L-glutamate + acetyl-CoA = N-acetyl-L-glutamate + CoA + H(+)</text>
        <dbReference type="Rhea" id="RHEA:24292"/>
        <dbReference type="ChEBI" id="CHEBI:15378"/>
        <dbReference type="ChEBI" id="CHEBI:29985"/>
        <dbReference type="ChEBI" id="CHEBI:44337"/>
        <dbReference type="ChEBI" id="CHEBI:57287"/>
        <dbReference type="ChEBI" id="CHEBI:57288"/>
        <dbReference type="EC" id="2.3.1.1"/>
    </reaction>
</comment>
<feature type="compositionally biased region" description="Basic and acidic residues" evidence="10">
    <location>
        <begin position="10"/>
        <end position="20"/>
    </location>
</feature>
<dbReference type="CDD" id="cd02152">
    <property type="entry name" value="OAT"/>
    <property type="match status" value="1"/>
</dbReference>
<feature type="binding site" evidence="9">
    <location>
        <position position="203"/>
    </location>
    <ligand>
        <name>substrate</name>
    </ligand>
</feature>
<dbReference type="Gene3D" id="3.10.20.340">
    <property type="entry name" value="ArgJ beta chain, C-terminal domain"/>
    <property type="match status" value="1"/>
</dbReference>
<dbReference type="GO" id="GO:0006526">
    <property type="term" value="P:L-arginine biosynthetic process"/>
    <property type="evidence" value="ECO:0007669"/>
    <property type="project" value="UniProtKB-UniRule"/>
</dbReference>
<protein>
    <recommendedName>
        <fullName evidence="9">Arginine biosynthesis bifunctional protein ArgJ</fullName>
    </recommendedName>
    <domain>
        <recommendedName>
            <fullName evidence="9">Glutamate N-acetyltransferase</fullName>
            <ecNumber evidence="9">2.3.1.35</ecNumber>
        </recommendedName>
        <alternativeName>
            <fullName evidence="9">Ornithine acetyltransferase</fullName>
            <shortName evidence="9">OATase</shortName>
        </alternativeName>
        <alternativeName>
            <fullName evidence="9">Ornithine transacetylase</fullName>
        </alternativeName>
    </domain>
    <domain>
        <recommendedName>
            <fullName evidence="9">Amino-acid acetyltransferase</fullName>
            <ecNumber evidence="9">2.3.1.1</ecNumber>
        </recommendedName>
        <alternativeName>
            <fullName evidence="9">N-acetylglutamate synthase</fullName>
            <shortName evidence="9">AGSase</shortName>
        </alternativeName>
    </domain>
    <component>
        <recommendedName>
            <fullName evidence="9">Arginine biosynthesis bifunctional protein ArgJ alpha chain</fullName>
        </recommendedName>
    </component>
    <component>
        <recommendedName>
            <fullName evidence="9">Arginine biosynthesis bifunctional protein ArgJ beta chain</fullName>
        </recommendedName>
    </component>
</protein>
<dbReference type="UniPathway" id="UPA00068">
    <property type="reaction ID" value="UER00106"/>
</dbReference>
<dbReference type="SUPFAM" id="SSF56266">
    <property type="entry name" value="DmpA/ArgJ-like"/>
    <property type="match status" value="1"/>
</dbReference>
<sequence>MIFTGLRRPPLKENTVRNDRAQGVTAPTGFQATGLHCGIKKAGILDLALIVSEVAGPIAGVFTKNRVQAAPVRLNRLHLGRRQGRAIIVNSGNANACTGPDGLVAAKAMASTVAQALSIPTHQVFVGSTGVIGRPLPIDRIIGHVPTLIARLSPRGGKQAARAILTTDLRPKTVVLRGRVNGTVITIGGIAKGSGMIHPDMATMLAFLTTDAAIEPATLQRALTSAVDQSFNCITVDGDTSTNDMVLCLANGMARNRPIREGTRHYRAFEQMLREASERLALAICRDGEGVTKVVKIAVSGAKTEAAAKRVASTVATSNLVKTALFGEDANWGRVMAAIGRSDVPIDPNRVTVRFGDVVMVRKGTGTGLDAERKIARVFKQREFTISIDLDQGKAHAHMWTTDLSYEYVRINASYRS</sequence>
<dbReference type="EMBL" id="LN885086">
    <property type="protein sequence ID" value="CUQ67437.1"/>
    <property type="molecule type" value="Genomic_DNA"/>
</dbReference>
<evidence type="ECO:0000313" key="11">
    <source>
        <dbReference type="EMBL" id="CUQ67437.1"/>
    </source>
</evidence>
<dbReference type="Proteomes" id="UP000066284">
    <property type="component" value="Chromosome 1"/>
</dbReference>